<dbReference type="SUPFAM" id="SSF56112">
    <property type="entry name" value="Protein kinase-like (PK-like)"/>
    <property type="match status" value="1"/>
</dbReference>
<dbReference type="InterPro" id="IPR000719">
    <property type="entry name" value="Prot_kinase_dom"/>
</dbReference>
<sequence>MKNGSLKDWLHRSNDHPEVCKLSLIQRVNIAIDMASAVEYLHHHCRPLTIHGDLKPSNVLLDHDMVAHVVDFELAKFL</sequence>
<protein>
    <recommendedName>
        <fullName evidence="1">Protein kinase domain-containing protein</fullName>
    </recommendedName>
</protein>
<dbReference type="PANTHER" id="PTHR48055:SF55">
    <property type="entry name" value="PROTEIN KINASE DOMAIN-CONTAINING PROTEIN"/>
    <property type="match status" value="1"/>
</dbReference>
<accession>A0A2H5QS83</accession>
<evidence type="ECO:0000313" key="2">
    <source>
        <dbReference type="EMBL" id="GAY67477.1"/>
    </source>
</evidence>
<dbReference type="Pfam" id="PF00069">
    <property type="entry name" value="Pkinase"/>
    <property type="match status" value="1"/>
</dbReference>
<dbReference type="PROSITE" id="PS50011">
    <property type="entry name" value="PROTEIN_KINASE_DOM"/>
    <property type="match status" value="1"/>
</dbReference>
<dbReference type="GO" id="GO:0016020">
    <property type="term" value="C:membrane"/>
    <property type="evidence" value="ECO:0007669"/>
    <property type="project" value="TreeGrafter"/>
</dbReference>
<evidence type="ECO:0000259" key="1">
    <source>
        <dbReference type="PROSITE" id="PS50011"/>
    </source>
</evidence>
<organism evidence="2 3">
    <name type="scientific">Citrus unshiu</name>
    <name type="common">Satsuma mandarin</name>
    <name type="synonym">Citrus nobilis var. unshiu</name>
    <dbReference type="NCBI Taxonomy" id="55188"/>
    <lineage>
        <taxon>Eukaryota</taxon>
        <taxon>Viridiplantae</taxon>
        <taxon>Streptophyta</taxon>
        <taxon>Embryophyta</taxon>
        <taxon>Tracheophyta</taxon>
        <taxon>Spermatophyta</taxon>
        <taxon>Magnoliopsida</taxon>
        <taxon>eudicotyledons</taxon>
        <taxon>Gunneridae</taxon>
        <taxon>Pentapetalae</taxon>
        <taxon>rosids</taxon>
        <taxon>malvids</taxon>
        <taxon>Sapindales</taxon>
        <taxon>Rutaceae</taxon>
        <taxon>Aurantioideae</taxon>
        <taxon>Citrus</taxon>
    </lineage>
</organism>
<dbReference type="GO" id="GO:0005524">
    <property type="term" value="F:ATP binding"/>
    <property type="evidence" value="ECO:0007669"/>
    <property type="project" value="InterPro"/>
</dbReference>
<dbReference type="Gene3D" id="1.10.510.10">
    <property type="entry name" value="Transferase(Phosphotransferase) domain 1"/>
    <property type="match status" value="1"/>
</dbReference>
<dbReference type="InterPro" id="IPR051564">
    <property type="entry name" value="LRR_receptor-like_kinase"/>
</dbReference>
<gene>
    <name evidence="2" type="ORF">CUMW_256790</name>
</gene>
<keyword evidence="3" id="KW-1185">Reference proteome</keyword>
<dbReference type="AlphaFoldDB" id="A0A2H5QS83"/>
<dbReference type="Proteomes" id="UP000236630">
    <property type="component" value="Unassembled WGS sequence"/>
</dbReference>
<dbReference type="EMBL" id="BDQV01000709">
    <property type="protein sequence ID" value="GAY67477.1"/>
    <property type="molecule type" value="Genomic_DNA"/>
</dbReference>
<dbReference type="GO" id="GO:0004672">
    <property type="term" value="F:protein kinase activity"/>
    <property type="evidence" value="ECO:0007669"/>
    <property type="project" value="InterPro"/>
</dbReference>
<proteinExistence type="predicted"/>
<reference evidence="2 3" key="1">
    <citation type="journal article" date="2017" name="Front. Genet.">
        <title>Draft sequencing of the heterozygous diploid genome of Satsuma (Citrus unshiu Marc.) using a hybrid assembly approach.</title>
        <authorList>
            <person name="Shimizu T."/>
            <person name="Tanizawa Y."/>
            <person name="Mochizuki T."/>
            <person name="Nagasaki H."/>
            <person name="Yoshioka T."/>
            <person name="Toyoda A."/>
            <person name="Fujiyama A."/>
            <person name="Kaminuma E."/>
            <person name="Nakamura Y."/>
        </authorList>
    </citation>
    <scope>NUCLEOTIDE SEQUENCE [LARGE SCALE GENOMIC DNA]</scope>
    <source>
        <strain evidence="3">cv. Miyagawa wase</strain>
    </source>
</reference>
<comment type="caution">
    <text evidence="2">The sequence shown here is derived from an EMBL/GenBank/DDBJ whole genome shotgun (WGS) entry which is preliminary data.</text>
</comment>
<dbReference type="InterPro" id="IPR011009">
    <property type="entry name" value="Kinase-like_dom_sf"/>
</dbReference>
<feature type="domain" description="Protein kinase" evidence="1">
    <location>
        <begin position="1"/>
        <end position="78"/>
    </location>
</feature>
<evidence type="ECO:0000313" key="3">
    <source>
        <dbReference type="Proteomes" id="UP000236630"/>
    </source>
</evidence>
<name>A0A2H5QS83_CITUN</name>
<dbReference type="PANTHER" id="PTHR48055">
    <property type="entry name" value="LEUCINE-RICH REPEAT RECEPTOR PROTEIN KINASE EMS1"/>
    <property type="match status" value="1"/>
</dbReference>